<evidence type="ECO:0000313" key="1">
    <source>
        <dbReference type="EMBL" id="GIX65284.1"/>
    </source>
</evidence>
<accession>A0AAV4LZT6</accession>
<dbReference type="GeneID" id="94196765"/>
<gene>
    <name evidence="1" type="ORF">BcabD6B2_47190</name>
</gene>
<name>A0AAV4LZT6_BABCB</name>
<dbReference type="EMBL" id="BPLF01000004">
    <property type="protein sequence ID" value="GIX65284.1"/>
    <property type="molecule type" value="Genomic_DNA"/>
</dbReference>
<protein>
    <submittedName>
        <fullName evidence="1">Kinesin KIF13A, putative</fullName>
    </submittedName>
</protein>
<organism evidence="1 2">
    <name type="scientific">Babesia caballi</name>
    <dbReference type="NCBI Taxonomy" id="5871"/>
    <lineage>
        <taxon>Eukaryota</taxon>
        <taxon>Sar</taxon>
        <taxon>Alveolata</taxon>
        <taxon>Apicomplexa</taxon>
        <taxon>Aconoidasida</taxon>
        <taxon>Piroplasmida</taxon>
        <taxon>Babesiidae</taxon>
        <taxon>Babesia</taxon>
    </lineage>
</organism>
<dbReference type="Proteomes" id="UP001497744">
    <property type="component" value="Unassembled WGS sequence"/>
</dbReference>
<comment type="caution">
    <text evidence="1">The sequence shown here is derived from an EMBL/GenBank/DDBJ whole genome shotgun (WGS) entry which is preliminary data.</text>
</comment>
<reference evidence="1 2" key="1">
    <citation type="submission" date="2021-06" db="EMBL/GenBank/DDBJ databases">
        <title>Genome sequence of Babesia caballi.</title>
        <authorList>
            <person name="Yamagishi J."/>
            <person name="Kidaka T."/>
            <person name="Ochi A."/>
        </authorList>
    </citation>
    <scope>NUCLEOTIDE SEQUENCE [LARGE SCALE GENOMIC DNA]</scope>
    <source>
        <strain evidence="1">USDA-D6B2</strain>
    </source>
</reference>
<dbReference type="AlphaFoldDB" id="A0AAV4LZT6"/>
<sequence length="228" mass="24565">MLSRYELEMSWRSLELQLVRVHAAAQGEARLQVSAEDLGPLQKGAKDAVNLVLLLPQHLLGLLSDLLSLGVVDEHRVLLVALLALLEFRHFGLLGFAERGIGERSNGLLDGRLALRTVDLGHLEDVGGGRDDVTRVDTPQRHTVEEEGAGDEEEAALPENLEEHHAFALVAAAEQDEHGARLKARTDLGEAGDLATDSLQAASCSEDLLAAIEADLRPRGFGGGGHFR</sequence>
<proteinExistence type="predicted"/>
<dbReference type="RefSeq" id="XP_067717353.1">
    <property type="nucleotide sequence ID" value="XM_067861252.1"/>
</dbReference>
<keyword evidence="2" id="KW-1185">Reference proteome</keyword>
<evidence type="ECO:0000313" key="2">
    <source>
        <dbReference type="Proteomes" id="UP001497744"/>
    </source>
</evidence>